<dbReference type="Gene3D" id="1.10.3730.20">
    <property type="match status" value="1"/>
</dbReference>
<dbReference type="SUPFAM" id="SSF103481">
    <property type="entry name" value="Multidrug resistance efflux transporter EmrE"/>
    <property type="match status" value="2"/>
</dbReference>
<dbReference type="PANTHER" id="PTHR42920:SF5">
    <property type="entry name" value="EAMA DOMAIN-CONTAINING PROTEIN"/>
    <property type="match status" value="1"/>
</dbReference>
<proteinExistence type="inferred from homology"/>
<keyword evidence="10" id="KW-1185">Reference proteome</keyword>
<dbReference type="InterPro" id="IPR051258">
    <property type="entry name" value="Diverse_Substrate_Transporter"/>
</dbReference>
<feature type="transmembrane region" description="Helical" evidence="7">
    <location>
        <begin position="37"/>
        <end position="55"/>
    </location>
</feature>
<feature type="transmembrane region" description="Helical" evidence="7">
    <location>
        <begin position="238"/>
        <end position="258"/>
    </location>
</feature>
<dbReference type="EMBL" id="VNHO01000018">
    <property type="protein sequence ID" value="TYP52460.1"/>
    <property type="molecule type" value="Genomic_DNA"/>
</dbReference>
<comment type="caution">
    <text evidence="9">The sequence shown here is derived from an EMBL/GenBank/DDBJ whole genome shotgun (WGS) entry which is preliminary data.</text>
</comment>
<dbReference type="AlphaFoldDB" id="A0A5S5AM96"/>
<feature type="transmembrane region" description="Helical" evidence="7">
    <location>
        <begin position="96"/>
        <end position="114"/>
    </location>
</feature>
<name>A0A5S5AM96_9FIRM</name>
<feature type="domain" description="EamA" evidence="8">
    <location>
        <begin position="11"/>
        <end position="138"/>
    </location>
</feature>
<keyword evidence="3" id="KW-1003">Cell membrane</keyword>
<evidence type="ECO:0000256" key="1">
    <source>
        <dbReference type="ARBA" id="ARBA00004651"/>
    </source>
</evidence>
<evidence type="ECO:0000256" key="7">
    <source>
        <dbReference type="SAM" id="Phobius"/>
    </source>
</evidence>
<comment type="similarity">
    <text evidence="2">Belongs to the EamA transporter family.</text>
</comment>
<gene>
    <name evidence="9" type="ORF">LZ11_01727</name>
</gene>
<evidence type="ECO:0000256" key="4">
    <source>
        <dbReference type="ARBA" id="ARBA00022692"/>
    </source>
</evidence>
<reference evidence="9 10" key="1">
    <citation type="submission" date="2019-07" db="EMBL/GenBank/DDBJ databases">
        <title>Genomic Encyclopedia of Type Strains, Phase I: the one thousand microbial genomes (KMG-I) project.</title>
        <authorList>
            <person name="Kyrpides N."/>
        </authorList>
    </citation>
    <scope>NUCLEOTIDE SEQUENCE [LARGE SCALE GENOMIC DNA]</scope>
    <source>
        <strain evidence="9 10">DSM 16647</strain>
    </source>
</reference>
<feature type="transmembrane region" description="Helical" evidence="7">
    <location>
        <begin position="67"/>
        <end position="90"/>
    </location>
</feature>
<evidence type="ECO:0000313" key="9">
    <source>
        <dbReference type="EMBL" id="TYP52460.1"/>
    </source>
</evidence>
<organism evidence="9 10">
    <name type="scientific">Thermosediminibacter litoriperuensis</name>
    <dbReference type="NCBI Taxonomy" id="291989"/>
    <lineage>
        <taxon>Bacteria</taxon>
        <taxon>Bacillati</taxon>
        <taxon>Bacillota</taxon>
        <taxon>Clostridia</taxon>
        <taxon>Thermosediminibacterales</taxon>
        <taxon>Thermosediminibacteraceae</taxon>
        <taxon>Thermosediminibacter</taxon>
    </lineage>
</organism>
<feature type="transmembrane region" description="Helical" evidence="7">
    <location>
        <begin position="208"/>
        <end position="226"/>
    </location>
</feature>
<feature type="transmembrane region" description="Helical" evidence="7">
    <location>
        <begin position="264"/>
        <end position="288"/>
    </location>
</feature>
<dbReference type="GO" id="GO:0005886">
    <property type="term" value="C:plasma membrane"/>
    <property type="evidence" value="ECO:0007669"/>
    <property type="project" value="UniProtKB-SubCell"/>
</dbReference>
<dbReference type="InterPro" id="IPR000620">
    <property type="entry name" value="EamA_dom"/>
</dbReference>
<feature type="transmembrane region" description="Helical" evidence="7">
    <location>
        <begin position="150"/>
        <end position="169"/>
    </location>
</feature>
<evidence type="ECO:0000313" key="10">
    <source>
        <dbReference type="Proteomes" id="UP000322294"/>
    </source>
</evidence>
<protein>
    <submittedName>
        <fullName evidence="9">Drug/metabolite transporter (DMT)-like permease</fullName>
    </submittedName>
</protein>
<evidence type="ECO:0000256" key="5">
    <source>
        <dbReference type="ARBA" id="ARBA00022989"/>
    </source>
</evidence>
<feature type="transmembrane region" description="Helical" evidence="7">
    <location>
        <begin position="121"/>
        <end position="138"/>
    </location>
</feature>
<dbReference type="PANTHER" id="PTHR42920">
    <property type="entry name" value="OS03G0707200 PROTEIN-RELATED"/>
    <property type="match status" value="1"/>
</dbReference>
<feature type="transmembrane region" description="Helical" evidence="7">
    <location>
        <begin position="176"/>
        <end position="196"/>
    </location>
</feature>
<evidence type="ECO:0000256" key="6">
    <source>
        <dbReference type="ARBA" id="ARBA00023136"/>
    </source>
</evidence>
<dbReference type="RefSeq" id="WP_148867451.1">
    <property type="nucleotide sequence ID" value="NZ_VNHO01000018.1"/>
</dbReference>
<evidence type="ECO:0000259" key="8">
    <source>
        <dbReference type="Pfam" id="PF00892"/>
    </source>
</evidence>
<feature type="domain" description="EamA" evidence="8">
    <location>
        <begin position="147"/>
        <end position="280"/>
    </location>
</feature>
<accession>A0A5S5AM96</accession>
<keyword evidence="5 7" id="KW-1133">Transmembrane helix</keyword>
<dbReference type="Proteomes" id="UP000322294">
    <property type="component" value="Unassembled WGS sequence"/>
</dbReference>
<dbReference type="Pfam" id="PF00892">
    <property type="entry name" value="EamA"/>
    <property type="match status" value="2"/>
</dbReference>
<dbReference type="InterPro" id="IPR037185">
    <property type="entry name" value="EmrE-like"/>
</dbReference>
<dbReference type="OrthoDB" id="9804865at2"/>
<evidence type="ECO:0000256" key="3">
    <source>
        <dbReference type="ARBA" id="ARBA00022475"/>
    </source>
</evidence>
<evidence type="ECO:0000256" key="2">
    <source>
        <dbReference type="ARBA" id="ARBA00007362"/>
    </source>
</evidence>
<sequence>MRIKKSLLADGALLLTAMAWGLNFVVMKNALERITPFMYLAVRFLLAFLVLAAVFNENIKKVDNRDIIGGSIIGLFLFLGFATQMVGLIYTTPAKSGFITGSNVVMVPFLAYFVNKKFPGWYQVLGAAVTFAGLGVISLEGGFRINIGDFLTLLCALFFAMQIVAIEYYARQGNPINLAILETGITGILSLLVGAVTEPMPVTLDLSMWIAILYAVICCTAGAFLVQNVAQKYTTSTHAAVIMCQEAVFAAVFSFLFWGEPVTFRALAGFALILAGVLITELTPAYGVKTESL</sequence>
<comment type="subcellular location">
    <subcellularLocation>
        <location evidence="1">Cell membrane</location>
        <topology evidence="1">Multi-pass membrane protein</topology>
    </subcellularLocation>
</comment>
<keyword evidence="4 7" id="KW-0812">Transmembrane</keyword>
<keyword evidence="6 7" id="KW-0472">Membrane</keyword>